<reference evidence="5" key="1">
    <citation type="submission" date="2023-06" db="EMBL/GenBank/DDBJ databases">
        <title>Multi-omics analyses reveal the molecular pathogenesis toolkit of Lasiodiplodia hormozganensis, a cross-kingdom pathogen.</title>
        <authorList>
            <person name="Felix C."/>
            <person name="Meneses R."/>
            <person name="Goncalves M.F.M."/>
            <person name="Tilleman L."/>
            <person name="Duarte A.S."/>
            <person name="Jorrin-Novo J.V."/>
            <person name="Van De Peer Y."/>
            <person name="Deforce D."/>
            <person name="Van Nieuwerburgh F."/>
            <person name="Esteves A.C."/>
            <person name="Alves A."/>
        </authorList>
    </citation>
    <scope>NUCLEOTIDE SEQUENCE</scope>
    <source>
        <strain evidence="5">CBS 339.90</strain>
    </source>
</reference>
<evidence type="ECO:0000313" key="5">
    <source>
        <dbReference type="EMBL" id="KAK0642797.1"/>
    </source>
</evidence>
<keyword evidence="3" id="KW-0560">Oxidoreductase</keyword>
<gene>
    <name evidence="5" type="primary">dthD</name>
    <name evidence="5" type="ORF">DIS24_g8657</name>
</gene>
<dbReference type="GO" id="GO:0005737">
    <property type="term" value="C:cytoplasm"/>
    <property type="evidence" value="ECO:0007669"/>
    <property type="project" value="TreeGrafter"/>
</dbReference>
<dbReference type="AlphaFoldDB" id="A0AA39XYS2"/>
<dbReference type="GO" id="GO:0016491">
    <property type="term" value="F:oxidoreductase activity"/>
    <property type="evidence" value="ECO:0007669"/>
    <property type="project" value="UniProtKB-KW"/>
</dbReference>
<comment type="similarity">
    <text evidence="1 4">Belongs to the short-chain dehydrogenases/reductases (SDR) family.</text>
</comment>
<dbReference type="PANTHER" id="PTHR44229">
    <property type="entry name" value="15-HYDROXYPROSTAGLANDIN DEHYDROGENASE [NAD(+)]"/>
    <property type="match status" value="1"/>
</dbReference>
<dbReference type="PRINTS" id="PR00081">
    <property type="entry name" value="GDHRDH"/>
</dbReference>
<keyword evidence="2" id="KW-0521">NADP</keyword>
<accession>A0AA39XYS2</accession>
<dbReference type="PROSITE" id="PS00061">
    <property type="entry name" value="ADH_SHORT"/>
    <property type="match status" value="1"/>
</dbReference>
<evidence type="ECO:0000256" key="3">
    <source>
        <dbReference type="ARBA" id="ARBA00023002"/>
    </source>
</evidence>
<proteinExistence type="inferred from homology"/>
<evidence type="ECO:0000256" key="1">
    <source>
        <dbReference type="ARBA" id="ARBA00006484"/>
    </source>
</evidence>
<dbReference type="PANTHER" id="PTHR44229:SF4">
    <property type="entry name" value="15-HYDROXYPROSTAGLANDIN DEHYDROGENASE [NAD(+)]"/>
    <property type="match status" value="1"/>
</dbReference>
<dbReference type="InterPro" id="IPR020904">
    <property type="entry name" value="Sc_DH/Rdtase_CS"/>
</dbReference>
<protein>
    <submittedName>
        <fullName evidence="5">D-threitol dehydrogenase</fullName>
    </submittedName>
</protein>
<evidence type="ECO:0000313" key="6">
    <source>
        <dbReference type="Proteomes" id="UP001175001"/>
    </source>
</evidence>
<evidence type="ECO:0000256" key="2">
    <source>
        <dbReference type="ARBA" id="ARBA00022857"/>
    </source>
</evidence>
<keyword evidence="6" id="KW-1185">Reference proteome</keyword>
<dbReference type="PRINTS" id="PR00080">
    <property type="entry name" value="SDRFAMILY"/>
</dbReference>
<name>A0AA39XYS2_9PEZI</name>
<evidence type="ECO:0000256" key="4">
    <source>
        <dbReference type="RuleBase" id="RU000363"/>
    </source>
</evidence>
<dbReference type="Proteomes" id="UP001175001">
    <property type="component" value="Unassembled WGS sequence"/>
</dbReference>
<dbReference type="Gene3D" id="3.40.50.720">
    <property type="entry name" value="NAD(P)-binding Rossmann-like Domain"/>
    <property type="match status" value="1"/>
</dbReference>
<sequence>MSGQNTQGRVAIVTGATSGIGVDIARDLLSSGYKVALVGRRAELGTLVATSLDPTGAHARFFEADVASYASQASMFRAVHALWGRVDVLCANAGITDKSSVYQLTAEHGGARAAADDVPPAPDLEATDVCYKGVVYGTMLAVHFMRFNSPTPGGKVIVTGSVGAFHPHRVVPEYCGAKAAVVQFVRGVAPVLKVKDGVTINVVHPGLVQTPIIPQEMIKAVPEGCPTPVETIIKGYRVYLEDDTGRTGEQMEASGTNLVYYDPPAYANGIATEGATTVWEPWFIMGHGVETGLPNTYK</sequence>
<comment type="caution">
    <text evidence="5">The sequence shown here is derived from an EMBL/GenBank/DDBJ whole genome shotgun (WGS) entry which is preliminary data.</text>
</comment>
<organism evidence="5 6">
    <name type="scientific">Lasiodiplodia hormozganensis</name>
    <dbReference type="NCBI Taxonomy" id="869390"/>
    <lineage>
        <taxon>Eukaryota</taxon>
        <taxon>Fungi</taxon>
        <taxon>Dikarya</taxon>
        <taxon>Ascomycota</taxon>
        <taxon>Pezizomycotina</taxon>
        <taxon>Dothideomycetes</taxon>
        <taxon>Dothideomycetes incertae sedis</taxon>
        <taxon>Botryosphaeriales</taxon>
        <taxon>Botryosphaeriaceae</taxon>
        <taxon>Lasiodiplodia</taxon>
    </lineage>
</organism>
<dbReference type="EMBL" id="JAUJDW010000066">
    <property type="protein sequence ID" value="KAK0642797.1"/>
    <property type="molecule type" value="Genomic_DNA"/>
</dbReference>
<dbReference type="SUPFAM" id="SSF51735">
    <property type="entry name" value="NAD(P)-binding Rossmann-fold domains"/>
    <property type="match status" value="1"/>
</dbReference>
<dbReference type="Pfam" id="PF00106">
    <property type="entry name" value="adh_short"/>
    <property type="match status" value="1"/>
</dbReference>
<dbReference type="InterPro" id="IPR002347">
    <property type="entry name" value="SDR_fam"/>
</dbReference>
<dbReference type="InterPro" id="IPR036291">
    <property type="entry name" value="NAD(P)-bd_dom_sf"/>
</dbReference>